<dbReference type="EMBL" id="JAAXPE010000044">
    <property type="protein sequence ID" value="NKY89341.1"/>
    <property type="molecule type" value="Genomic_DNA"/>
</dbReference>
<evidence type="ECO:0000256" key="1">
    <source>
        <dbReference type="ARBA" id="ARBA00022450"/>
    </source>
</evidence>
<proteinExistence type="predicted"/>
<evidence type="ECO:0000259" key="4">
    <source>
        <dbReference type="PROSITE" id="PS50075"/>
    </source>
</evidence>
<organism evidence="5 6">
    <name type="scientific">Nocardia veterana</name>
    <dbReference type="NCBI Taxonomy" id="132249"/>
    <lineage>
        <taxon>Bacteria</taxon>
        <taxon>Bacillati</taxon>
        <taxon>Actinomycetota</taxon>
        <taxon>Actinomycetes</taxon>
        <taxon>Mycobacteriales</taxon>
        <taxon>Nocardiaceae</taxon>
        <taxon>Nocardia</taxon>
    </lineage>
</organism>
<dbReference type="Proteomes" id="UP000523447">
    <property type="component" value="Unassembled WGS sequence"/>
</dbReference>
<evidence type="ECO:0000256" key="3">
    <source>
        <dbReference type="ARBA" id="ARBA00022679"/>
    </source>
</evidence>
<dbReference type="GO" id="GO:0031177">
    <property type="term" value="F:phosphopantetheine binding"/>
    <property type="evidence" value="ECO:0007669"/>
    <property type="project" value="InterPro"/>
</dbReference>
<dbReference type="InterPro" id="IPR050091">
    <property type="entry name" value="PKS_NRPS_Biosynth_Enz"/>
</dbReference>
<name>A0A7X6M420_9NOCA</name>
<keyword evidence="2" id="KW-0597">Phosphoprotein</keyword>
<sequence>MVGRLREADLARWRRLGIAPLEPETGLTLFDLALSTDCAVAVPIRIDAQAAAADRHPMLPGPATVRTAAQRPESALSDRLIGCTAAERADIIAELVRDQVAVVAHTPSIGPDDSFSDLGVDSLGAVELRNRLAHAVGLPLPSTIVFDYPTPRAVADYIAARLVPAPAPSPLTRLGSALEQVDALLDTLDDAADREAARDTLSRFLTAARTRLGLGADVTAELGEATDDELFGLVDEEFGPL</sequence>
<dbReference type="InterPro" id="IPR006162">
    <property type="entry name" value="Ppantetheine_attach_site"/>
</dbReference>
<accession>A0A7X6M420</accession>
<evidence type="ECO:0000313" key="5">
    <source>
        <dbReference type="EMBL" id="NKY89341.1"/>
    </source>
</evidence>
<keyword evidence="1" id="KW-0596">Phosphopantetheine</keyword>
<dbReference type="PROSITE" id="PS50075">
    <property type="entry name" value="CARRIER"/>
    <property type="match status" value="1"/>
</dbReference>
<feature type="domain" description="Carrier" evidence="4">
    <location>
        <begin position="86"/>
        <end position="162"/>
    </location>
</feature>
<dbReference type="AlphaFoldDB" id="A0A7X6M420"/>
<keyword evidence="3" id="KW-0808">Transferase</keyword>
<evidence type="ECO:0000313" key="6">
    <source>
        <dbReference type="Proteomes" id="UP000523447"/>
    </source>
</evidence>
<dbReference type="PANTHER" id="PTHR43775:SF51">
    <property type="entry name" value="INACTIVE PHENOLPHTHIOCEROL SYNTHESIS POLYKETIDE SYNTHASE TYPE I PKS1-RELATED"/>
    <property type="match status" value="1"/>
</dbReference>
<dbReference type="SMART" id="SM00823">
    <property type="entry name" value="PKS_PP"/>
    <property type="match status" value="1"/>
</dbReference>
<dbReference type="InterPro" id="IPR020806">
    <property type="entry name" value="PKS_PP-bd"/>
</dbReference>
<dbReference type="PROSITE" id="PS00012">
    <property type="entry name" value="PHOSPHOPANTETHEINE"/>
    <property type="match status" value="1"/>
</dbReference>
<dbReference type="InterPro" id="IPR036736">
    <property type="entry name" value="ACP-like_sf"/>
</dbReference>
<gene>
    <name evidence="5" type="ORF">HGA07_27545</name>
</gene>
<comment type="caution">
    <text evidence="5">The sequence shown here is derived from an EMBL/GenBank/DDBJ whole genome shotgun (WGS) entry which is preliminary data.</text>
</comment>
<dbReference type="SMART" id="SM01294">
    <property type="entry name" value="PKS_PP_betabranch"/>
    <property type="match status" value="1"/>
</dbReference>
<dbReference type="Pfam" id="PF00550">
    <property type="entry name" value="PP-binding"/>
    <property type="match status" value="1"/>
</dbReference>
<dbReference type="PANTHER" id="PTHR43775">
    <property type="entry name" value="FATTY ACID SYNTHASE"/>
    <property type="match status" value="1"/>
</dbReference>
<dbReference type="InterPro" id="IPR009081">
    <property type="entry name" value="PP-bd_ACP"/>
</dbReference>
<keyword evidence="6" id="KW-1185">Reference proteome</keyword>
<dbReference type="Gene3D" id="1.10.1200.10">
    <property type="entry name" value="ACP-like"/>
    <property type="match status" value="1"/>
</dbReference>
<dbReference type="SUPFAM" id="SSF47336">
    <property type="entry name" value="ACP-like"/>
    <property type="match status" value="1"/>
</dbReference>
<protein>
    <recommendedName>
        <fullName evidence="4">Carrier domain-containing protein</fullName>
    </recommendedName>
</protein>
<reference evidence="5 6" key="1">
    <citation type="submission" date="2020-04" db="EMBL/GenBank/DDBJ databases">
        <title>MicrobeNet Type strains.</title>
        <authorList>
            <person name="Nicholson A.C."/>
        </authorList>
    </citation>
    <scope>NUCLEOTIDE SEQUENCE [LARGE SCALE GENOMIC DNA]</scope>
    <source>
        <strain evidence="5 6">DSM 44445</strain>
    </source>
</reference>
<dbReference type="GO" id="GO:0006633">
    <property type="term" value="P:fatty acid biosynthetic process"/>
    <property type="evidence" value="ECO:0007669"/>
    <property type="project" value="TreeGrafter"/>
</dbReference>
<dbReference type="GO" id="GO:0004312">
    <property type="term" value="F:fatty acid synthase activity"/>
    <property type="evidence" value="ECO:0007669"/>
    <property type="project" value="TreeGrafter"/>
</dbReference>
<evidence type="ECO:0000256" key="2">
    <source>
        <dbReference type="ARBA" id="ARBA00022553"/>
    </source>
</evidence>
<dbReference type="Gene3D" id="3.40.50.720">
    <property type="entry name" value="NAD(P)-binding Rossmann-like Domain"/>
    <property type="match status" value="1"/>
</dbReference>